<organism evidence="1">
    <name type="scientific">Anguilla anguilla</name>
    <name type="common">European freshwater eel</name>
    <name type="synonym">Muraena anguilla</name>
    <dbReference type="NCBI Taxonomy" id="7936"/>
    <lineage>
        <taxon>Eukaryota</taxon>
        <taxon>Metazoa</taxon>
        <taxon>Chordata</taxon>
        <taxon>Craniata</taxon>
        <taxon>Vertebrata</taxon>
        <taxon>Euteleostomi</taxon>
        <taxon>Actinopterygii</taxon>
        <taxon>Neopterygii</taxon>
        <taxon>Teleostei</taxon>
        <taxon>Anguilliformes</taxon>
        <taxon>Anguillidae</taxon>
        <taxon>Anguilla</taxon>
    </lineage>
</organism>
<dbReference type="EMBL" id="GBXM01062219">
    <property type="protein sequence ID" value="JAH46358.1"/>
    <property type="molecule type" value="Transcribed_RNA"/>
</dbReference>
<reference evidence="1" key="2">
    <citation type="journal article" date="2015" name="Fish Shellfish Immunol.">
        <title>Early steps in the European eel (Anguilla anguilla)-Vibrio vulnificus interaction in the gills: Role of the RtxA13 toxin.</title>
        <authorList>
            <person name="Callol A."/>
            <person name="Pajuelo D."/>
            <person name="Ebbesson L."/>
            <person name="Teles M."/>
            <person name="MacKenzie S."/>
            <person name="Amaro C."/>
        </authorList>
    </citation>
    <scope>NUCLEOTIDE SEQUENCE</scope>
</reference>
<accession>A0A0E9T0V9</accession>
<sequence>MVCLCSTAFPFTLALHYRYCNAV</sequence>
<reference evidence="1" key="1">
    <citation type="submission" date="2014-11" db="EMBL/GenBank/DDBJ databases">
        <authorList>
            <person name="Amaro Gonzalez C."/>
        </authorList>
    </citation>
    <scope>NUCLEOTIDE SEQUENCE</scope>
</reference>
<proteinExistence type="predicted"/>
<dbReference type="AlphaFoldDB" id="A0A0E9T0V9"/>
<evidence type="ECO:0000313" key="1">
    <source>
        <dbReference type="EMBL" id="JAH46358.1"/>
    </source>
</evidence>
<name>A0A0E9T0V9_ANGAN</name>
<protein>
    <submittedName>
        <fullName evidence="1">Uncharacterized protein</fullName>
    </submittedName>
</protein>